<protein>
    <submittedName>
        <fullName evidence="2">Uncharacterized protein</fullName>
    </submittedName>
</protein>
<organism evidence="2 3">
    <name type="scientific">Punica granatum</name>
    <name type="common">Pomegranate</name>
    <dbReference type="NCBI Taxonomy" id="22663"/>
    <lineage>
        <taxon>Eukaryota</taxon>
        <taxon>Viridiplantae</taxon>
        <taxon>Streptophyta</taxon>
        <taxon>Embryophyta</taxon>
        <taxon>Tracheophyta</taxon>
        <taxon>Spermatophyta</taxon>
        <taxon>Magnoliopsida</taxon>
        <taxon>eudicotyledons</taxon>
        <taxon>Gunneridae</taxon>
        <taxon>Pentapetalae</taxon>
        <taxon>rosids</taxon>
        <taxon>malvids</taxon>
        <taxon>Myrtales</taxon>
        <taxon>Lythraceae</taxon>
        <taxon>Punica</taxon>
    </lineage>
</organism>
<evidence type="ECO:0000313" key="3">
    <source>
        <dbReference type="Proteomes" id="UP000197138"/>
    </source>
</evidence>
<evidence type="ECO:0000313" key="2">
    <source>
        <dbReference type="EMBL" id="OWM73792.1"/>
    </source>
</evidence>
<sequence length="117" mass="13140">MILSISCKQRGVSQANLTSNPAIRPETDPEAEAGRLGVEDPFLTRAEQTRREPDKVLRSEAAAPRRILSCYGWDGFIQAKERKDQTIFHMVVAFIFLPSTSQKDNKVSRSLLMQPPP</sequence>
<comment type="caution">
    <text evidence="2">The sequence shown here is derived from an EMBL/GenBank/DDBJ whole genome shotgun (WGS) entry which is preliminary data.</text>
</comment>
<accession>A0A218WP70</accession>
<feature type="region of interest" description="Disordered" evidence="1">
    <location>
        <begin position="12"/>
        <end position="33"/>
    </location>
</feature>
<dbReference type="Proteomes" id="UP000197138">
    <property type="component" value="Unassembled WGS sequence"/>
</dbReference>
<feature type="compositionally biased region" description="Polar residues" evidence="1">
    <location>
        <begin position="12"/>
        <end position="21"/>
    </location>
</feature>
<evidence type="ECO:0000256" key="1">
    <source>
        <dbReference type="SAM" id="MobiDB-lite"/>
    </source>
</evidence>
<name>A0A218WP70_PUNGR</name>
<dbReference type="AlphaFoldDB" id="A0A218WP70"/>
<dbReference type="EMBL" id="MTKT01003950">
    <property type="protein sequence ID" value="OWM73792.1"/>
    <property type="molecule type" value="Genomic_DNA"/>
</dbReference>
<proteinExistence type="predicted"/>
<gene>
    <name evidence="2" type="ORF">CDL15_Pgr026896</name>
</gene>
<reference evidence="3" key="1">
    <citation type="journal article" date="2017" name="Plant J.">
        <title>The pomegranate (Punica granatum L.) genome and the genomics of punicalagin biosynthesis.</title>
        <authorList>
            <person name="Qin G."/>
            <person name="Xu C."/>
            <person name="Ming R."/>
            <person name="Tang H."/>
            <person name="Guyot R."/>
            <person name="Kramer E.M."/>
            <person name="Hu Y."/>
            <person name="Yi X."/>
            <person name="Qi Y."/>
            <person name="Xu X."/>
            <person name="Gao Z."/>
            <person name="Pan H."/>
            <person name="Jian J."/>
            <person name="Tian Y."/>
            <person name="Yue Z."/>
            <person name="Xu Y."/>
        </authorList>
    </citation>
    <scope>NUCLEOTIDE SEQUENCE [LARGE SCALE GENOMIC DNA]</scope>
    <source>
        <strain evidence="3">cv. Dabenzi</strain>
    </source>
</reference>